<dbReference type="RefSeq" id="WP_246351549.1">
    <property type="nucleotide sequence ID" value="NZ_JACHHG010000010.1"/>
</dbReference>
<protein>
    <submittedName>
        <fullName evidence="3">Uncharacterized protein</fullName>
    </submittedName>
</protein>
<dbReference type="AlphaFoldDB" id="A0A841I5N2"/>
<sequence>MNKTLMIAAVLGLSSVAFAQTTTQPATPAAPATTETAPAETRSPQEHFARAQEMAAQAEIAYPVAFADRILWKAALAEAYAASSAEPNNRQYTAYLGQLYTTTQWWINGYNTWLRLGDLNEQERQWAALTAAKLAYLRLQAGDRAGATAYINQGLQWAQTPSLLSLQQAAAR</sequence>
<feature type="chain" id="PRO_5032886717" evidence="2">
    <location>
        <begin position="20"/>
        <end position="172"/>
    </location>
</feature>
<evidence type="ECO:0000313" key="4">
    <source>
        <dbReference type="Proteomes" id="UP000569951"/>
    </source>
</evidence>
<reference evidence="3 4" key="1">
    <citation type="submission" date="2020-08" db="EMBL/GenBank/DDBJ databases">
        <title>Genomic Encyclopedia of Type Strains, Phase IV (KMG-IV): sequencing the most valuable type-strain genomes for metagenomic binning, comparative biology and taxonomic classification.</title>
        <authorList>
            <person name="Goeker M."/>
        </authorList>
    </citation>
    <scope>NUCLEOTIDE SEQUENCE [LARGE SCALE GENOMIC DNA]</scope>
    <source>
        <strain evidence="3 4">DSM 21458</strain>
    </source>
</reference>
<feature type="signal peptide" evidence="2">
    <location>
        <begin position="1"/>
        <end position="19"/>
    </location>
</feature>
<keyword evidence="2" id="KW-0732">Signal</keyword>
<comment type="caution">
    <text evidence="3">The sequence shown here is derived from an EMBL/GenBank/DDBJ whole genome shotgun (WGS) entry which is preliminary data.</text>
</comment>
<dbReference type="Proteomes" id="UP000569951">
    <property type="component" value="Unassembled WGS sequence"/>
</dbReference>
<gene>
    <name evidence="3" type="ORF">HNR42_002680</name>
</gene>
<feature type="region of interest" description="Disordered" evidence="1">
    <location>
        <begin position="23"/>
        <end position="43"/>
    </location>
</feature>
<proteinExistence type="predicted"/>
<keyword evidence="4" id="KW-1185">Reference proteome</keyword>
<evidence type="ECO:0000313" key="3">
    <source>
        <dbReference type="EMBL" id="MBB6099242.1"/>
    </source>
</evidence>
<organism evidence="3 4">
    <name type="scientific">Deinobacterium chartae</name>
    <dbReference type="NCBI Taxonomy" id="521158"/>
    <lineage>
        <taxon>Bacteria</taxon>
        <taxon>Thermotogati</taxon>
        <taxon>Deinococcota</taxon>
        <taxon>Deinococci</taxon>
        <taxon>Deinococcales</taxon>
        <taxon>Deinococcaceae</taxon>
        <taxon>Deinobacterium</taxon>
    </lineage>
</organism>
<feature type="compositionally biased region" description="Low complexity" evidence="1">
    <location>
        <begin position="23"/>
        <end position="41"/>
    </location>
</feature>
<evidence type="ECO:0000256" key="2">
    <source>
        <dbReference type="SAM" id="SignalP"/>
    </source>
</evidence>
<name>A0A841I5N2_9DEIO</name>
<evidence type="ECO:0000256" key="1">
    <source>
        <dbReference type="SAM" id="MobiDB-lite"/>
    </source>
</evidence>
<accession>A0A841I5N2</accession>
<dbReference type="EMBL" id="JACHHG010000010">
    <property type="protein sequence ID" value="MBB6099242.1"/>
    <property type="molecule type" value="Genomic_DNA"/>
</dbReference>